<keyword evidence="3" id="KW-1185">Reference proteome</keyword>
<dbReference type="EMBL" id="CAXAMN010025029">
    <property type="protein sequence ID" value="CAK9092067.1"/>
    <property type="molecule type" value="Genomic_DNA"/>
</dbReference>
<evidence type="ECO:0000313" key="3">
    <source>
        <dbReference type="Proteomes" id="UP001642484"/>
    </source>
</evidence>
<organism evidence="2 3">
    <name type="scientific">Durusdinium trenchii</name>
    <dbReference type="NCBI Taxonomy" id="1381693"/>
    <lineage>
        <taxon>Eukaryota</taxon>
        <taxon>Sar</taxon>
        <taxon>Alveolata</taxon>
        <taxon>Dinophyceae</taxon>
        <taxon>Suessiales</taxon>
        <taxon>Symbiodiniaceae</taxon>
        <taxon>Durusdinium</taxon>
    </lineage>
</organism>
<name>A0ABP0QUV0_9DINO</name>
<gene>
    <name evidence="2" type="ORF">CCMP2556_LOCUS44105</name>
</gene>
<accession>A0ABP0QUV0</accession>
<sequence length="388" mass="42324">MAGRLGSLVLLGAATWATWAFCPPLGRRPPLSSRPSRPSRVPRADRLFDSETGVFKAETNIKVRLAADINAPTLAGAESKKLKSGEWVSVIKAGEFFQASELKQKDGQTYLKLADQDGWVFGKGIAGEWRGKDIVVPVAEADVINAKAKIVANTMERQLIRDDSDKFALYVIGAALLLVAVERIWEELNQPSRTPDRMKRSLASDGEKLRMIRIQLNSLRKELSSLEPDAQEVDETTADVTAAEASSDEASLLQSDIEVQRPVDPELLMEVTNATSSQSYWQLLGQEMAQEGAFHYLATRAGFWIGVASSCVLMGLLNLLCCPRSGDQIVEETFDSVAEAWVPIHKGGQFVGSPVRSPYFGTSPYNAKGYATSPSSYHESTISPTSSP</sequence>
<evidence type="ECO:0008006" key="4">
    <source>
        <dbReference type="Google" id="ProtNLM"/>
    </source>
</evidence>
<protein>
    <recommendedName>
        <fullName evidence="4">SH3 domain-containing protein</fullName>
    </recommendedName>
</protein>
<evidence type="ECO:0000313" key="2">
    <source>
        <dbReference type="EMBL" id="CAK9092067.1"/>
    </source>
</evidence>
<reference evidence="2 3" key="1">
    <citation type="submission" date="2024-02" db="EMBL/GenBank/DDBJ databases">
        <authorList>
            <person name="Chen Y."/>
            <person name="Shah S."/>
            <person name="Dougan E. K."/>
            <person name="Thang M."/>
            <person name="Chan C."/>
        </authorList>
    </citation>
    <scope>NUCLEOTIDE SEQUENCE [LARGE SCALE GENOMIC DNA]</scope>
</reference>
<comment type="caution">
    <text evidence="2">The sequence shown here is derived from an EMBL/GenBank/DDBJ whole genome shotgun (WGS) entry which is preliminary data.</text>
</comment>
<proteinExistence type="predicted"/>
<feature type="signal peptide" evidence="1">
    <location>
        <begin position="1"/>
        <end position="20"/>
    </location>
</feature>
<keyword evidence="1" id="KW-0732">Signal</keyword>
<dbReference type="Proteomes" id="UP001642484">
    <property type="component" value="Unassembled WGS sequence"/>
</dbReference>
<evidence type="ECO:0000256" key="1">
    <source>
        <dbReference type="SAM" id="SignalP"/>
    </source>
</evidence>
<feature type="chain" id="PRO_5046571419" description="SH3 domain-containing protein" evidence="1">
    <location>
        <begin position="21"/>
        <end position="388"/>
    </location>
</feature>